<accession>A0ABU5JF63</accession>
<keyword evidence="3" id="KW-0575">Peroxidase</keyword>
<dbReference type="Gene3D" id="1.10.606.20">
    <property type="match status" value="1"/>
</dbReference>
<dbReference type="EMBL" id="JAXOTQ010000019">
    <property type="protein sequence ID" value="MDZ5491044.1"/>
    <property type="molecule type" value="Genomic_DNA"/>
</dbReference>
<sequence length="290" mass="31220">MAETSPPSGPPEACETPALAELLRHALVFRTPTGRLRAVPPAAALRRLLLARQRELAEANRELADRYAELDRLERDLPRPGWTPGIGEVELVRGGDEIVGRLHELVSGTRHDCRHVRGQQLADGPPGWPAQVRGGAARVRVICTPETLARTAVPDRPGTCRLLPVSAIREAGTDNNAETAAEASWQPLSNNAGVPFSPNFPAYVSGHATFGGAWAGIMRRYFGTDNVTYTATTEDPHAVGVTRTFSTFTAAAVENARSRVYLGVHYQWDGDNGVAAGDSVAGHVYASYLR</sequence>
<evidence type="ECO:0000313" key="4">
    <source>
        <dbReference type="Proteomes" id="UP001290101"/>
    </source>
</evidence>
<feature type="domain" description="Phosphatidic acid phosphatase type 2/haloperoxidase" evidence="2">
    <location>
        <begin position="187"/>
        <end position="287"/>
    </location>
</feature>
<keyword evidence="1" id="KW-0175">Coiled coil</keyword>
<feature type="coiled-coil region" evidence="1">
    <location>
        <begin position="42"/>
        <end position="76"/>
    </location>
</feature>
<reference evidence="3 4" key="1">
    <citation type="submission" date="2023-12" db="EMBL/GenBank/DDBJ databases">
        <title>Micromonospora sp. nov., isolated from Atacama Desert.</title>
        <authorList>
            <person name="Carro L."/>
            <person name="Golinska P."/>
            <person name="Klenk H.-P."/>
            <person name="Goodfellow M."/>
        </authorList>
    </citation>
    <scope>NUCLEOTIDE SEQUENCE [LARGE SCALE GENOMIC DNA]</scope>
    <source>
        <strain evidence="3 4">4G53</strain>
    </source>
</reference>
<evidence type="ECO:0000259" key="2">
    <source>
        <dbReference type="Pfam" id="PF01569"/>
    </source>
</evidence>
<gene>
    <name evidence="3" type="ORF">U2F25_16515</name>
</gene>
<name>A0ABU5JF63_9ACTN</name>
<protein>
    <submittedName>
        <fullName evidence="3">Vanadium-dependent haloperoxidase</fullName>
        <ecNumber evidence="3">1.11.1.-</ecNumber>
    </submittedName>
</protein>
<dbReference type="PANTHER" id="PTHR34599">
    <property type="entry name" value="PEROXIDASE-RELATED"/>
    <property type="match status" value="1"/>
</dbReference>
<evidence type="ECO:0000256" key="1">
    <source>
        <dbReference type="SAM" id="Coils"/>
    </source>
</evidence>
<comment type="caution">
    <text evidence="3">The sequence shown here is derived from an EMBL/GenBank/DDBJ whole genome shotgun (WGS) entry which is preliminary data.</text>
</comment>
<dbReference type="InterPro" id="IPR000326">
    <property type="entry name" value="PAP2/HPO"/>
</dbReference>
<dbReference type="GO" id="GO:0004601">
    <property type="term" value="F:peroxidase activity"/>
    <property type="evidence" value="ECO:0007669"/>
    <property type="project" value="UniProtKB-KW"/>
</dbReference>
<proteinExistence type="predicted"/>
<dbReference type="SUPFAM" id="SSF48317">
    <property type="entry name" value="Acid phosphatase/Vanadium-dependent haloperoxidase"/>
    <property type="match status" value="1"/>
</dbReference>
<organism evidence="3 4">
    <name type="scientific">Micromonospora sicca</name>
    <dbReference type="NCBI Taxonomy" id="2202420"/>
    <lineage>
        <taxon>Bacteria</taxon>
        <taxon>Bacillati</taxon>
        <taxon>Actinomycetota</taxon>
        <taxon>Actinomycetes</taxon>
        <taxon>Micromonosporales</taxon>
        <taxon>Micromonosporaceae</taxon>
        <taxon>Micromonospora</taxon>
    </lineage>
</organism>
<dbReference type="Proteomes" id="UP001290101">
    <property type="component" value="Unassembled WGS sequence"/>
</dbReference>
<keyword evidence="4" id="KW-1185">Reference proteome</keyword>
<dbReference type="CDD" id="cd03398">
    <property type="entry name" value="PAP2_haloperoxidase"/>
    <property type="match status" value="1"/>
</dbReference>
<dbReference type="Pfam" id="PF01569">
    <property type="entry name" value="PAP2"/>
    <property type="match status" value="1"/>
</dbReference>
<dbReference type="PANTHER" id="PTHR34599:SF1">
    <property type="entry name" value="PHOSPHATIDIC ACID PHOSPHATASE TYPE 2_HALOPEROXIDASE DOMAIN-CONTAINING PROTEIN"/>
    <property type="match status" value="1"/>
</dbReference>
<dbReference type="EC" id="1.11.1.-" evidence="3"/>
<keyword evidence="3" id="KW-0560">Oxidoreductase</keyword>
<dbReference type="InterPro" id="IPR036938">
    <property type="entry name" value="PAP2/HPO_sf"/>
</dbReference>
<dbReference type="InterPro" id="IPR052559">
    <property type="entry name" value="V-haloperoxidase"/>
</dbReference>
<evidence type="ECO:0000313" key="3">
    <source>
        <dbReference type="EMBL" id="MDZ5491044.1"/>
    </source>
</evidence>
<dbReference type="RefSeq" id="WP_322441090.1">
    <property type="nucleotide sequence ID" value="NZ_JAXOTQ010000019.1"/>
</dbReference>